<dbReference type="STRING" id="1123062.SAMN02745775_10833"/>
<name>A0A1I4CRE7_9PROT</name>
<organism evidence="1 2">
    <name type="scientific">Falsiroseomonas stagni DSM 19981</name>
    <dbReference type="NCBI Taxonomy" id="1123062"/>
    <lineage>
        <taxon>Bacteria</taxon>
        <taxon>Pseudomonadati</taxon>
        <taxon>Pseudomonadota</taxon>
        <taxon>Alphaproteobacteria</taxon>
        <taxon>Acetobacterales</taxon>
        <taxon>Roseomonadaceae</taxon>
        <taxon>Falsiroseomonas</taxon>
    </lineage>
</organism>
<dbReference type="Proteomes" id="UP000199473">
    <property type="component" value="Unassembled WGS sequence"/>
</dbReference>
<gene>
    <name evidence="1" type="ORF">SAMN02745775_10833</name>
</gene>
<dbReference type="EMBL" id="FOSQ01000008">
    <property type="protein sequence ID" value="SFK82521.1"/>
    <property type="molecule type" value="Genomic_DNA"/>
</dbReference>
<dbReference type="AlphaFoldDB" id="A0A1I4CRE7"/>
<accession>A0A1I4CRE7</accession>
<dbReference type="RefSeq" id="WP_175534022.1">
    <property type="nucleotide sequence ID" value="NZ_FOSQ01000008.1"/>
</dbReference>
<evidence type="ECO:0000313" key="1">
    <source>
        <dbReference type="EMBL" id="SFK82521.1"/>
    </source>
</evidence>
<reference evidence="1 2" key="1">
    <citation type="submission" date="2016-10" db="EMBL/GenBank/DDBJ databases">
        <authorList>
            <person name="de Groot N.N."/>
        </authorList>
    </citation>
    <scope>NUCLEOTIDE SEQUENCE [LARGE SCALE GENOMIC DNA]</scope>
    <source>
        <strain evidence="1 2">DSM 19981</strain>
    </source>
</reference>
<protein>
    <submittedName>
        <fullName evidence="1">Uncharacterized protein</fullName>
    </submittedName>
</protein>
<sequence length="51" mass="4939">MGKLAKTLILAAILAVAIIGGHQGLVVAARGTAGDSLATPARATCGACHAR</sequence>
<keyword evidence="2" id="KW-1185">Reference proteome</keyword>
<proteinExistence type="predicted"/>
<evidence type="ECO:0000313" key="2">
    <source>
        <dbReference type="Proteomes" id="UP000199473"/>
    </source>
</evidence>